<feature type="compositionally biased region" description="Basic and acidic residues" evidence="1">
    <location>
        <begin position="366"/>
        <end position="380"/>
    </location>
</feature>
<dbReference type="EMBL" id="CP063409">
    <property type="protein sequence ID" value="QSZ35001.1"/>
    <property type="molecule type" value="Genomic_DNA"/>
</dbReference>
<evidence type="ECO:0000313" key="2">
    <source>
        <dbReference type="EMBL" id="QSZ35001.1"/>
    </source>
</evidence>
<dbReference type="AlphaFoldDB" id="A0A8A3PJ41"/>
<name>A0A8A3PJ41_9HELO</name>
<feature type="compositionally biased region" description="Low complexity" evidence="1">
    <location>
        <begin position="335"/>
        <end position="353"/>
    </location>
</feature>
<dbReference type="OrthoDB" id="10012048at2759"/>
<gene>
    <name evidence="2" type="ORF">DSL72_007863</name>
</gene>
<reference evidence="2" key="1">
    <citation type="submission" date="2020-10" db="EMBL/GenBank/DDBJ databases">
        <title>Genome Sequence of Monilinia vaccinii-corymbosi Sheds Light on Mummy Berry Disease Infection of Blueberry and Mating Type.</title>
        <authorList>
            <person name="Yow A.G."/>
            <person name="Zhang Y."/>
            <person name="Bansal K."/>
            <person name="Eacker S.M."/>
            <person name="Sullivan S."/>
            <person name="Liachko I."/>
            <person name="Cubeta M.A."/>
            <person name="Rollins J.A."/>
            <person name="Ashrafi H."/>
        </authorList>
    </citation>
    <scope>NUCLEOTIDE SEQUENCE</scope>
    <source>
        <strain evidence="2">RL-1</strain>
    </source>
</reference>
<organism evidence="2 3">
    <name type="scientific">Monilinia vaccinii-corymbosi</name>
    <dbReference type="NCBI Taxonomy" id="61207"/>
    <lineage>
        <taxon>Eukaryota</taxon>
        <taxon>Fungi</taxon>
        <taxon>Dikarya</taxon>
        <taxon>Ascomycota</taxon>
        <taxon>Pezizomycotina</taxon>
        <taxon>Leotiomycetes</taxon>
        <taxon>Helotiales</taxon>
        <taxon>Sclerotiniaceae</taxon>
        <taxon>Monilinia</taxon>
    </lineage>
</organism>
<keyword evidence="3" id="KW-1185">Reference proteome</keyword>
<feature type="region of interest" description="Disordered" evidence="1">
    <location>
        <begin position="264"/>
        <end position="380"/>
    </location>
</feature>
<accession>A0A8A3PJ41</accession>
<protein>
    <recommendedName>
        <fullName evidence="4">Tesmin/TSO1-like CXC domain-containing protein</fullName>
    </recommendedName>
</protein>
<dbReference type="Proteomes" id="UP000672032">
    <property type="component" value="Chromosome 5"/>
</dbReference>
<proteinExistence type="predicted"/>
<evidence type="ECO:0000313" key="3">
    <source>
        <dbReference type="Proteomes" id="UP000672032"/>
    </source>
</evidence>
<feature type="region of interest" description="Disordered" evidence="1">
    <location>
        <begin position="85"/>
        <end position="131"/>
    </location>
</feature>
<feature type="compositionally biased region" description="Basic and acidic residues" evidence="1">
    <location>
        <begin position="107"/>
        <end position="120"/>
    </location>
</feature>
<feature type="region of interest" description="Disordered" evidence="1">
    <location>
        <begin position="1"/>
        <end position="20"/>
    </location>
</feature>
<evidence type="ECO:0000256" key="1">
    <source>
        <dbReference type="SAM" id="MobiDB-lite"/>
    </source>
</evidence>
<sequence>MPPSNKRKAEGAPATERFTKVHRTVDQMEQSNSQPYASMGALFRANKLVHDLRESQLRTILVQAYISHPEIAHVVDLEHAKMEHLDKTPSESDMEPDAAPDVASDPESDHTGEDAPEKENATISESDDETFNKNRKVTQLKQHSIFDSVSCSCQDECVSGRCKCSQNSFSCGPACKCTSCGNFLNKLALFFGEEKLRATNCFASWMKAQGPDLDLASAYTQEELRSLIMGVDEKKYYDRPTGYIFYDGSDKEIQKLGKKWLKAKTEAERKPIRRTRTSSKGTTSAMEKQLAASLTGRSKSLARPLPGPNQTPAENDSTKLRSTKQLPEAIRGSVTALNTSNTNASTNNTSTQNRLEAKAPTSLEAGKGDEDISGQEERKE</sequence>
<evidence type="ECO:0008006" key="4">
    <source>
        <dbReference type="Google" id="ProtNLM"/>
    </source>
</evidence>